<proteinExistence type="predicted"/>
<dbReference type="Pfam" id="PF14111">
    <property type="entry name" value="DUF4283"/>
    <property type="match status" value="1"/>
</dbReference>
<protein>
    <recommendedName>
        <fullName evidence="2">DUF4283 domain-containing protein</fullName>
    </recommendedName>
</protein>
<dbReference type="PANTHER" id="PTHR31286:SF99">
    <property type="entry name" value="DUF4283 DOMAIN-CONTAINING PROTEIN"/>
    <property type="match status" value="1"/>
</dbReference>
<dbReference type="PANTHER" id="PTHR31286">
    <property type="entry name" value="GLYCINE-RICH CELL WALL STRUCTURAL PROTEIN 1.8-LIKE"/>
    <property type="match status" value="1"/>
</dbReference>
<feature type="compositionally biased region" description="Basic and acidic residues" evidence="1">
    <location>
        <begin position="219"/>
        <end position="232"/>
    </location>
</feature>
<evidence type="ECO:0000256" key="1">
    <source>
        <dbReference type="SAM" id="MobiDB-lite"/>
    </source>
</evidence>
<reference evidence="3 4" key="1">
    <citation type="journal article" date="2018" name="Front. Plant Sci.">
        <title>Red Clover (Trifolium pratense) and Zigzag Clover (T. medium) - A Picture of Genomic Similarities and Differences.</title>
        <authorList>
            <person name="Dluhosova J."/>
            <person name="Istvanek J."/>
            <person name="Nedelnik J."/>
            <person name="Repkova J."/>
        </authorList>
    </citation>
    <scope>NUCLEOTIDE SEQUENCE [LARGE SCALE GENOMIC DNA]</scope>
    <source>
        <strain evidence="4">cv. 10/8</strain>
        <tissue evidence="3">Leaf</tissue>
    </source>
</reference>
<comment type="caution">
    <text evidence="3">The sequence shown here is derived from an EMBL/GenBank/DDBJ whole genome shotgun (WGS) entry which is preliminary data.</text>
</comment>
<evidence type="ECO:0000313" key="4">
    <source>
        <dbReference type="Proteomes" id="UP000265520"/>
    </source>
</evidence>
<evidence type="ECO:0000313" key="3">
    <source>
        <dbReference type="EMBL" id="MCH82392.1"/>
    </source>
</evidence>
<dbReference type="Proteomes" id="UP000265520">
    <property type="component" value="Unassembled WGS sequence"/>
</dbReference>
<organism evidence="3 4">
    <name type="scientific">Trifolium medium</name>
    <dbReference type="NCBI Taxonomy" id="97028"/>
    <lineage>
        <taxon>Eukaryota</taxon>
        <taxon>Viridiplantae</taxon>
        <taxon>Streptophyta</taxon>
        <taxon>Embryophyta</taxon>
        <taxon>Tracheophyta</taxon>
        <taxon>Spermatophyta</taxon>
        <taxon>Magnoliopsida</taxon>
        <taxon>eudicotyledons</taxon>
        <taxon>Gunneridae</taxon>
        <taxon>Pentapetalae</taxon>
        <taxon>rosids</taxon>
        <taxon>fabids</taxon>
        <taxon>Fabales</taxon>
        <taxon>Fabaceae</taxon>
        <taxon>Papilionoideae</taxon>
        <taxon>50 kb inversion clade</taxon>
        <taxon>NPAAA clade</taxon>
        <taxon>Hologalegina</taxon>
        <taxon>IRL clade</taxon>
        <taxon>Trifolieae</taxon>
        <taxon>Trifolium</taxon>
    </lineage>
</organism>
<gene>
    <name evidence="3" type="ORF">A2U01_0003197</name>
</gene>
<evidence type="ECO:0000259" key="2">
    <source>
        <dbReference type="Pfam" id="PF14111"/>
    </source>
</evidence>
<sequence length="433" mass="48489">MPRVHLLQTGREAVVSSAMEEGSDSEVTGRRIGYKALETRLKQMWVRKGVINIIDLSNDYYLVAFSHEEDQYSALMDGPWFIYDHYLTVKEWSPNFHPGSDTIKEVAVWMRISGLPIEYYDSRALRFIGNRVGKTVKVDKNTLTHERGKYARLCVQVNLTKPLLAMFTIKGRKYNIEYEGLQSPYAIRKVGGEAKNQQLAESNLEGLWRVVKKARRNKKENSGKENSGKENSGKNNSTAAVNASPAKINDSANLMGSRFTSLLEDTMELEKEGNDKEENFKEKEMERMSSKKGDEIFKESKLAARVGGSFKGKMGTNGKRGAENLMEKVGVETIDNLLGQSQQANYNQFPQHTKGNSNSSNELGSGPGGSAGPKFGTYPNTTRPPDWEDTPLPSPFAGQLTIMRSWCDPNKLRRSFSLLGYDDFSATEVQGYA</sequence>
<dbReference type="InterPro" id="IPR025558">
    <property type="entry name" value="DUF4283"/>
</dbReference>
<feature type="compositionally biased region" description="Low complexity" evidence="1">
    <location>
        <begin position="355"/>
        <end position="364"/>
    </location>
</feature>
<feature type="domain" description="DUF4283" evidence="2">
    <location>
        <begin position="27"/>
        <end position="98"/>
    </location>
</feature>
<feature type="region of interest" description="Disordered" evidence="1">
    <location>
        <begin position="270"/>
        <end position="293"/>
    </location>
</feature>
<feature type="region of interest" description="Disordered" evidence="1">
    <location>
        <begin position="215"/>
        <end position="240"/>
    </location>
</feature>
<name>A0A392M4S1_9FABA</name>
<accession>A0A392M4S1</accession>
<dbReference type="InterPro" id="IPR040256">
    <property type="entry name" value="At4g02000-like"/>
</dbReference>
<keyword evidence="4" id="KW-1185">Reference proteome</keyword>
<dbReference type="EMBL" id="LXQA010003625">
    <property type="protein sequence ID" value="MCH82392.1"/>
    <property type="molecule type" value="Genomic_DNA"/>
</dbReference>
<feature type="region of interest" description="Disordered" evidence="1">
    <location>
        <begin position="347"/>
        <end position="392"/>
    </location>
</feature>
<dbReference type="AlphaFoldDB" id="A0A392M4S1"/>